<name>A0AAE4YDK4_9RHOB</name>
<gene>
    <name evidence="2" type="ORF">GV832_12075</name>
</gene>
<evidence type="ECO:0000256" key="1">
    <source>
        <dbReference type="HAMAP-Rule" id="MF_00676"/>
    </source>
</evidence>
<evidence type="ECO:0000313" key="3">
    <source>
        <dbReference type="Proteomes" id="UP001193501"/>
    </source>
</evidence>
<dbReference type="NCBIfam" id="NF003501">
    <property type="entry name" value="PRK05170.1-5"/>
    <property type="match status" value="1"/>
</dbReference>
<comment type="caution">
    <text evidence="2">The sequence shown here is derived from an EMBL/GenBank/DDBJ whole genome shotgun (WGS) entry which is preliminary data.</text>
</comment>
<dbReference type="InterPro" id="IPR005358">
    <property type="entry name" value="Puta_zinc/iron-chelating_dom"/>
</dbReference>
<protein>
    <recommendedName>
        <fullName evidence="1">UPF0260 protein GV832_12075</fullName>
    </recommendedName>
</protein>
<dbReference type="EMBL" id="JAABNR010000010">
    <property type="protein sequence ID" value="NBZ88319.1"/>
    <property type="molecule type" value="Genomic_DNA"/>
</dbReference>
<keyword evidence="3" id="KW-1185">Reference proteome</keyword>
<accession>A0AAE4YDK4</accession>
<dbReference type="PANTHER" id="PTHR37421">
    <property type="entry name" value="UPF0260 PROTEIN YCGN"/>
    <property type="match status" value="1"/>
</dbReference>
<dbReference type="AlphaFoldDB" id="A0AAE4YDK4"/>
<dbReference type="NCBIfam" id="NF003507">
    <property type="entry name" value="PRK05170.2-5"/>
    <property type="match status" value="1"/>
</dbReference>
<sequence length="148" mass="17171">MTKRNEFWTLPLTKLNPEEWEALCDGCGKCCLNKLEYEDTGELAFTRVSCKLLDAQTCRCVDYNNRHSFVPECVRLSPASLKRVAYWMPKTCAYRLRYENKPLPDWHPLLTGDPESPHRAGESVRGWVISELAVPEDDWEDYIIEEGL</sequence>
<reference evidence="2" key="1">
    <citation type="submission" date="2020-01" db="EMBL/GenBank/DDBJ databases">
        <authorList>
            <person name="Chen W.-M."/>
        </authorList>
    </citation>
    <scope>NUCLEOTIDE SEQUENCE</scope>
    <source>
        <strain evidence="2">CYK-10</strain>
    </source>
</reference>
<dbReference type="Pfam" id="PF03692">
    <property type="entry name" value="CxxCxxCC"/>
    <property type="match status" value="1"/>
</dbReference>
<dbReference type="HAMAP" id="MF_00676">
    <property type="entry name" value="UPF0260"/>
    <property type="match status" value="1"/>
</dbReference>
<evidence type="ECO:0000313" key="2">
    <source>
        <dbReference type="EMBL" id="NBZ88319.1"/>
    </source>
</evidence>
<dbReference type="Proteomes" id="UP001193501">
    <property type="component" value="Unassembled WGS sequence"/>
</dbReference>
<comment type="similarity">
    <text evidence="1">Belongs to the UPF0260 family.</text>
</comment>
<dbReference type="RefSeq" id="WP_168775135.1">
    <property type="nucleotide sequence ID" value="NZ_JAABNR010000010.1"/>
</dbReference>
<dbReference type="PIRSF" id="PIRSF006173">
    <property type="entry name" value="UCP006173"/>
    <property type="match status" value="1"/>
</dbReference>
<organism evidence="2 3">
    <name type="scientific">Stagnihabitans tardus</name>
    <dbReference type="NCBI Taxonomy" id="2699202"/>
    <lineage>
        <taxon>Bacteria</taxon>
        <taxon>Pseudomonadati</taxon>
        <taxon>Pseudomonadota</taxon>
        <taxon>Alphaproteobacteria</taxon>
        <taxon>Rhodobacterales</taxon>
        <taxon>Paracoccaceae</taxon>
        <taxon>Stagnihabitans</taxon>
    </lineage>
</organism>
<dbReference type="InterPro" id="IPR008228">
    <property type="entry name" value="UCP006173"/>
</dbReference>
<dbReference type="PANTHER" id="PTHR37421:SF1">
    <property type="entry name" value="UPF0260 PROTEIN YCGN"/>
    <property type="match status" value="1"/>
</dbReference>
<proteinExistence type="inferred from homology"/>